<dbReference type="GO" id="GO:0006412">
    <property type="term" value="P:translation"/>
    <property type="evidence" value="ECO:0007669"/>
    <property type="project" value="UniProtKB-UniRule"/>
</dbReference>
<comment type="similarity">
    <text evidence="1 8 9">Belongs to the universal ribosomal protein uS3 family.</text>
</comment>
<evidence type="ECO:0000313" key="12">
    <source>
        <dbReference type="Proteomes" id="UP000325004"/>
    </source>
</evidence>
<dbReference type="KEGG" id="cpri:FZC34_02355"/>
<comment type="subunit">
    <text evidence="8">Part of the 30S ribosomal subunit. Forms a tight complex with proteins S10 and S14.</text>
</comment>
<dbReference type="Gene3D" id="3.30.1140.32">
    <property type="entry name" value="Ribosomal protein S3, C-terminal domain"/>
    <property type="match status" value="1"/>
</dbReference>
<evidence type="ECO:0000256" key="1">
    <source>
        <dbReference type="ARBA" id="ARBA00010761"/>
    </source>
</evidence>
<sequence length="210" mass="23632">MGNKVPLFNLWAKKYSSDWFCNYKSYAKNILEDEKIRSLMRSFDKAYRWDMSAVNIARLSNNIHIEIKAARPGIIIGKSGRDLDLLKDRIASALPETASLKIQVNPVRKPEMDAKCIAEKIAFDISKGKQYKFLIKRYVADAMRFGLKGIKIICSGRLGGVEIARKFAIAQGSVPRHTIRADIDYALAVAKTNSGLCGVKVWTYKGIRSK</sequence>
<dbReference type="PANTHER" id="PTHR11760">
    <property type="entry name" value="30S/40S RIBOSOMAL PROTEIN S3"/>
    <property type="match status" value="1"/>
</dbReference>
<dbReference type="InterPro" id="IPR057258">
    <property type="entry name" value="Ribosomal_uS3"/>
</dbReference>
<dbReference type="InterPro" id="IPR001351">
    <property type="entry name" value="Ribosomal_uS3_C"/>
</dbReference>
<dbReference type="Proteomes" id="UP000325004">
    <property type="component" value="Chromosome"/>
</dbReference>
<evidence type="ECO:0000256" key="9">
    <source>
        <dbReference type="RuleBase" id="RU003624"/>
    </source>
</evidence>
<gene>
    <name evidence="8 11" type="primary">rpsC</name>
    <name evidence="11" type="ORF">FZC34_02355</name>
</gene>
<evidence type="ECO:0000256" key="4">
    <source>
        <dbReference type="ARBA" id="ARBA00022980"/>
    </source>
</evidence>
<evidence type="ECO:0000256" key="6">
    <source>
        <dbReference type="ARBA" id="ARBA00024998"/>
    </source>
</evidence>
<dbReference type="Gene3D" id="3.30.300.20">
    <property type="match status" value="1"/>
</dbReference>
<evidence type="ECO:0000256" key="2">
    <source>
        <dbReference type="ARBA" id="ARBA00022730"/>
    </source>
</evidence>
<dbReference type="GO" id="GO:0022627">
    <property type="term" value="C:cytosolic small ribosomal subunit"/>
    <property type="evidence" value="ECO:0007669"/>
    <property type="project" value="TreeGrafter"/>
</dbReference>
<dbReference type="SUPFAM" id="SSF54821">
    <property type="entry name" value="Ribosomal protein S3 C-terminal domain"/>
    <property type="match status" value="1"/>
</dbReference>
<comment type="function">
    <text evidence="6 8">Binds the lower part of the 30S subunit head. Binds mRNA in the 70S ribosome, positioning it for translation.</text>
</comment>
<evidence type="ECO:0000256" key="8">
    <source>
        <dbReference type="HAMAP-Rule" id="MF_01309"/>
    </source>
</evidence>
<dbReference type="OrthoDB" id="9806396at2"/>
<dbReference type="InterPro" id="IPR036419">
    <property type="entry name" value="Ribosomal_S3_C_sf"/>
</dbReference>
<evidence type="ECO:0000259" key="10">
    <source>
        <dbReference type="PROSITE" id="PS50823"/>
    </source>
</evidence>
<dbReference type="InterPro" id="IPR015946">
    <property type="entry name" value="KH_dom-like_a/b"/>
</dbReference>
<dbReference type="SUPFAM" id="SSF54814">
    <property type="entry name" value="Prokaryotic type KH domain (KH-domain type II)"/>
    <property type="match status" value="1"/>
</dbReference>
<dbReference type="PROSITE" id="PS50823">
    <property type="entry name" value="KH_TYPE_2"/>
    <property type="match status" value="1"/>
</dbReference>
<keyword evidence="2 8" id="KW-0699">rRNA-binding</keyword>
<dbReference type="PROSITE" id="PS00548">
    <property type="entry name" value="RIBOSOMAL_S3"/>
    <property type="match status" value="1"/>
</dbReference>
<dbReference type="InterPro" id="IPR005704">
    <property type="entry name" value="Ribosomal_uS3_bac-typ"/>
</dbReference>
<dbReference type="EMBL" id="CP043316">
    <property type="protein sequence ID" value="QEK38735.1"/>
    <property type="molecule type" value="Genomic_DNA"/>
</dbReference>
<accession>A0A5C0UF60</accession>
<dbReference type="GO" id="GO:0019843">
    <property type="term" value="F:rRNA binding"/>
    <property type="evidence" value="ECO:0007669"/>
    <property type="project" value="UniProtKB-UniRule"/>
</dbReference>
<reference evidence="11 12" key="1">
    <citation type="submission" date="2019-08" db="EMBL/GenBank/DDBJ databases">
        <title>Highly reduced genomes of protist endosymbionts show evolutionary convergence.</title>
        <authorList>
            <person name="George E."/>
            <person name="Husnik F."/>
            <person name="Tashyreva D."/>
            <person name="Prokopchuk G."/>
            <person name="Horak A."/>
            <person name="Kwong W.K."/>
            <person name="Lukes J."/>
            <person name="Keeling P.J."/>
        </authorList>
    </citation>
    <scope>NUCLEOTIDE SEQUENCE [LARGE SCALE GENOMIC DNA]</scope>
    <source>
        <strain evidence="11">1604LC</strain>
    </source>
</reference>
<dbReference type="InterPro" id="IPR004044">
    <property type="entry name" value="KH_dom_type_2"/>
</dbReference>
<dbReference type="RefSeq" id="WP_148971856.1">
    <property type="nucleotide sequence ID" value="NZ_CP043316.1"/>
</dbReference>
<dbReference type="PANTHER" id="PTHR11760:SF19">
    <property type="entry name" value="SMALL RIBOSOMAL SUBUNIT PROTEIN US3C"/>
    <property type="match status" value="1"/>
</dbReference>
<dbReference type="GO" id="GO:0003729">
    <property type="term" value="F:mRNA binding"/>
    <property type="evidence" value="ECO:0007669"/>
    <property type="project" value="UniProtKB-UniRule"/>
</dbReference>
<dbReference type="CDD" id="cd02412">
    <property type="entry name" value="KH-II_30S_S3"/>
    <property type="match status" value="1"/>
</dbReference>
<evidence type="ECO:0000256" key="3">
    <source>
        <dbReference type="ARBA" id="ARBA00022884"/>
    </source>
</evidence>
<keyword evidence="4 8" id="KW-0689">Ribosomal protein</keyword>
<dbReference type="Pfam" id="PF07650">
    <property type="entry name" value="KH_2"/>
    <property type="match status" value="1"/>
</dbReference>
<evidence type="ECO:0000256" key="7">
    <source>
        <dbReference type="ARBA" id="ARBA00035257"/>
    </source>
</evidence>
<proteinExistence type="inferred from homology"/>
<keyword evidence="3 8" id="KW-0694">RNA-binding</keyword>
<evidence type="ECO:0000313" key="11">
    <source>
        <dbReference type="EMBL" id="QEK38735.1"/>
    </source>
</evidence>
<keyword evidence="5 8" id="KW-0687">Ribonucleoprotein</keyword>
<dbReference type="InterPro" id="IPR018280">
    <property type="entry name" value="Ribosomal_uS3_CS"/>
</dbReference>
<dbReference type="Pfam" id="PF00189">
    <property type="entry name" value="Ribosomal_S3_C"/>
    <property type="match status" value="1"/>
</dbReference>
<feature type="domain" description="KH type-2" evidence="10">
    <location>
        <begin position="23"/>
        <end position="108"/>
    </location>
</feature>
<dbReference type="AlphaFoldDB" id="A0A5C0UF60"/>
<protein>
    <recommendedName>
        <fullName evidence="7 8">Small ribosomal subunit protein uS3</fullName>
    </recommendedName>
</protein>
<dbReference type="FunFam" id="3.30.300.20:FF:000001">
    <property type="entry name" value="30S ribosomal protein S3"/>
    <property type="match status" value="1"/>
</dbReference>
<dbReference type="HAMAP" id="MF_01309_B">
    <property type="entry name" value="Ribosomal_uS3_B"/>
    <property type="match status" value="1"/>
</dbReference>
<organism evidence="11 12">
    <name type="scientific">Candidatus Cytomitobacter primus</name>
    <dbReference type="NCBI Taxonomy" id="2066024"/>
    <lineage>
        <taxon>Bacteria</taxon>
        <taxon>Pseudomonadati</taxon>
        <taxon>Pseudomonadota</taxon>
        <taxon>Alphaproteobacteria</taxon>
        <taxon>Holosporales</taxon>
        <taxon>Holosporaceae</taxon>
        <taxon>Candidatus Cytomitobacter</taxon>
    </lineage>
</organism>
<dbReference type="GO" id="GO:0003735">
    <property type="term" value="F:structural constituent of ribosome"/>
    <property type="evidence" value="ECO:0007669"/>
    <property type="project" value="InterPro"/>
</dbReference>
<dbReference type="NCBIfam" id="TIGR01009">
    <property type="entry name" value="rpsC_bact"/>
    <property type="match status" value="1"/>
</dbReference>
<evidence type="ECO:0000256" key="5">
    <source>
        <dbReference type="ARBA" id="ARBA00023274"/>
    </source>
</evidence>
<dbReference type="InterPro" id="IPR009019">
    <property type="entry name" value="KH_sf_prok-type"/>
</dbReference>
<name>A0A5C0UF60_9PROT</name>
<keyword evidence="12" id="KW-1185">Reference proteome</keyword>